<keyword evidence="2" id="KW-0539">Nucleus</keyword>
<evidence type="ECO:0000313" key="5">
    <source>
        <dbReference type="Proteomes" id="UP001470230"/>
    </source>
</evidence>
<evidence type="ECO:0000256" key="1">
    <source>
        <dbReference type="ARBA" id="ARBA00004123"/>
    </source>
</evidence>
<gene>
    <name evidence="4" type="ORF">M9Y10_012066</name>
</gene>
<reference evidence="4 5" key="1">
    <citation type="submission" date="2024-04" db="EMBL/GenBank/DDBJ databases">
        <title>Tritrichomonas musculus Genome.</title>
        <authorList>
            <person name="Alves-Ferreira E."/>
            <person name="Grigg M."/>
            <person name="Lorenzi H."/>
            <person name="Galac M."/>
        </authorList>
    </citation>
    <scope>NUCLEOTIDE SEQUENCE [LARGE SCALE GENOMIC DNA]</scope>
    <source>
        <strain evidence="4 5">EAF2021</strain>
    </source>
</reference>
<dbReference type="PANTHER" id="PTHR22812">
    <property type="entry name" value="CHROMOBOX PROTEIN"/>
    <property type="match status" value="1"/>
</dbReference>
<dbReference type="CDD" id="cd00024">
    <property type="entry name" value="CD_CSD"/>
    <property type="match status" value="1"/>
</dbReference>
<dbReference type="SMART" id="SM00298">
    <property type="entry name" value="CHROMO"/>
    <property type="match status" value="1"/>
</dbReference>
<comment type="subcellular location">
    <subcellularLocation>
        <location evidence="1">Nucleus</location>
    </subcellularLocation>
</comment>
<evidence type="ECO:0000256" key="2">
    <source>
        <dbReference type="ARBA" id="ARBA00023242"/>
    </source>
</evidence>
<keyword evidence="5" id="KW-1185">Reference proteome</keyword>
<protein>
    <recommendedName>
        <fullName evidence="3">Chromo domain-containing protein</fullName>
    </recommendedName>
</protein>
<dbReference type="InterPro" id="IPR051219">
    <property type="entry name" value="Heterochromatin_chromo-domain"/>
</dbReference>
<evidence type="ECO:0000313" key="4">
    <source>
        <dbReference type="EMBL" id="KAK8860401.1"/>
    </source>
</evidence>
<dbReference type="InterPro" id="IPR016197">
    <property type="entry name" value="Chromo-like_dom_sf"/>
</dbReference>
<dbReference type="Proteomes" id="UP001470230">
    <property type="component" value="Unassembled WGS sequence"/>
</dbReference>
<proteinExistence type="predicted"/>
<dbReference type="InterPro" id="IPR023780">
    <property type="entry name" value="Chromo_domain"/>
</dbReference>
<dbReference type="PROSITE" id="PS50013">
    <property type="entry name" value="CHROMO_2"/>
    <property type="match status" value="1"/>
</dbReference>
<comment type="caution">
    <text evidence="4">The sequence shown here is derived from an EMBL/GenBank/DDBJ whole genome shotgun (WGS) entry which is preliminary data.</text>
</comment>
<name>A0ABR2IBQ0_9EUKA</name>
<dbReference type="Pfam" id="PF00385">
    <property type="entry name" value="Chromo"/>
    <property type="match status" value="1"/>
</dbReference>
<feature type="domain" description="Chromo" evidence="3">
    <location>
        <begin position="8"/>
        <end position="66"/>
    </location>
</feature>
<dbReference type="EMBL" id="JAPFFF010000018">
    <property type="protein sequence ID" value="KAK8860401.1"/>
    <property type="molecule type" value="Genomic_DNA"/>
</dbReference>
<evidence type="ECO:0000259" key="3">
    <source>
        <dbReference type="PROSITE" id="PS50013"/>
    </source>
</evidence>
<dbReference type="InterPro" id="IPR000953">
    <property type="entry name" value="Chromo/chromo_shadow_dom"/>
</dbReference>
<accession>A0ABR2IBQ0</accession>
<dbReference type="SUPFAM" id="SSF54160">
    <property type="entry name" value="Chromo domain-like"/>
    <property type="match status" value="1"/>
</dbReference>
<organism evidence="4 5">
    <name type="scientific">Tritrichomonas musculus</name>
    <dbReference type="NCBI Taxonomy" id="1915356"/>
    <lineage>
        <taxon>Eukaryota</taxon>
        <taxon>Metamonada</taxon>
        <taxon>Parabasalia</taxon>
        <taxon>Tritrichomonadida</taxon>
        <taxon>Tritrichomonadidae</taxon>
        <taxon>Tritrichomonas</taxon>
    </lineage>
</organism>
<dbReference type="Gene3D" id="2.40.50.40">
    <property type="match status" value="1"/>
</dbReference>
<sequence>MDKKGIACEMESVIDEKTANNKTMFRVRWRGFSPEDDTWEFEENIKNKNLLIKYKENMKAKINKEKKTQNMSALAKLRQKKPVQVVSVMNFNNKIYYRVLFEDKTFDSVPSTLLKKASPELIANYLISHFQLLQAESKKKNGTNTI</sequence>